<proteinExistence type="predicted"/>
<dbReference type="PATRIC" id="fig|396596.7.peg.2001"/>
<evidence type="ECO:0000259" key="5">
    <source>
        <dbReference type="Pfam" id="PF13427"/>
    </source>
</evidence>
<dbReference type="InterPro" id="IPR025184">
    <property type="entry name" value="AadA_C"/>
</dbReference>
<evidence type="ECO:0000313" key="6">
    <source>
        <dbReference type="EMBL" id="EDT01146.1"/>
    </source>
</evidence>
<comment type="caution">
    <text evidence="6">The sequence shown here is derived from an EMBL/GenBank/DDBJ whole genome shotgun (WGS) entry which is preliminary data.</text>
</comment>
<evidence type="ECO:0000256" key="2">
    <source>
        <dbReference type="ARBA" id="ARBA00035126"/>
    </source>
</evidence>
<name>B1FMR8_9BURK</name>
<organism evidence="6 7">
    <name type="scientific">Burkholderia ambifaria IOP40-10</name>
    <dbReference type="NCBI Taxonomy" id="396596"/>
    <lineage>
        <taxon>Bacteria</taxon>
        <taxon>Pseudomonadati</taxon>
        <taxon>Pseudomonadota</taxon>
        <taxon>Betaproteobacteria</taxon>
        <taxon>Burkholderiales</taxon>
        <taxon>Burkholderiaceae</taxon>
        <taxon>Burkholderia</taxon>
        <taxon>Burkholderia cepacia complex</taxon>
    </lineage>
</organism>
<comment type="catalytic activity">
    <reaction evidence="4">
        <text>streptomycin + ATP = 3''-O-adenylylstreptomycin + diphosphate</text>
        <dbReference type="Rhea" id="RHEA:20245"/>
        <dbReference type="ChEBI" id="CHEBI:30616"/>
        <dbReference type="ChEBI" id="CHEBI:33019"/>
        <dbReference type="ChEBI" id="CHEBI:58007"/>
        <dbReference type="ChEBI" id="CHEBI:58605"/>
        <dbReference type="EC" id="2.7.7.47"/>
    </reaction>
</comment>
<dbReference type="AlphaFoldDB" id="B1FMR8"/>
<feature type="domain" description="Adenylyltransferase AadA C-terminal" evidence="5">
    <location>
        <begin position="140"/>
        <end position="179"/>
    </location>
</feature>
<evidence type="ECO:0000313" key="7">
    <source>
        <dbReference type="Proteomes" id="UP000005463"/>
    </source>
</evidence>
<keyword evidence="1 6" id="KW-0808">Transferase</keyword>
<evidence type="ECO:0000256" key="4">
    <source>
        <dbReference type="ARBA" id="ARBA00048566"/>
    </source>
</evidence>
<reference evidence="6 7" key="1">
    <citation type="submission" date="2008-03" db="EMBL/GenBank/DDBJ databases">
        <title>Sequencing of the draft genome and assembly of Burkholderia ambifaria IOP40-10.</title>
        <authorList>
            <consortium name="US DOE Joint Genome Institute (JGI-PGF)"/>
            <person name="Copeland A."/>
            <person name="Lucas S."/>
            <person name="Lapidus A."/>
            <person name="Glavina del Rio T."/>
            <person name="Dalin E."/>
            <person name="Tice H."/>
            <person name="Bruce D."/>
            <person name="Goodwin L."/>
            <person name="Pitluck S."/>
            <person name="Larimer F."/>
            <person name="Land M.L."/>
            <person name="Hauser L."/>
            <person name="Tiedje J."/>
            <person name="Richardson P."/>
        </authorList>
    </citation>
    <scope>NUCLEOTIDE SEQUENCE [LARGE SCALE GENOMIC DNA]</scope>
    <source>
        <strain evidence="6 7">IOP40-10</strain>
    </source>
</reference>
<evidence type="ECO:0000256" key="3">
    <source>
        <dbReference type="ARBA" id="ARBA00035252"/>
    </source>
</evidence>
<dbReference type="EC" id="2.7.7.47" evidence="2"/>
<dbReference type="Pfam" id="PF13427">
    <property type="entry name" value="AadA_C"/>
    <property type="match status" value="1"/>
</dbReference>
<evidence type="ECO:0000256" key="1">
    <source>
        <dbReference type="ARBA" id="ARBA00022679"/>
    </source>
</evidence>
<dbReference type="EMBL" id="ABLC01000206">
    <property type="protein sequence ID" value="EDT01146.1"/>
    <property type="molecule type" value="Genomic_DNA"/>
</dbReference>
<dbReference type="GO" id="GO:0009012">
    <property type="term" value="F:aminoglycoside 3''-adenylyltransferase activity"/>
    <property type="evidence" value="ECO:0007669"/>
    <property type="project" value="UniProtKB-EC"/>
</dbReference>
<dbReference type="Proteomes" id="UP000005463">
    <property type="component" value="Unassembled WGS sequence"/>
</dbReference>
<gene>
    <name evidence="6" type="ORF">BamIOP4010DRAFT_5329</name>
</gene>
<dbReference type="SUPFAM" id="SSF81301">
    <property type="entry name" value="Nucleotidyltransferase"/>
    <property type="match status" value="1"/>
</dbReference>
<protein>
    <recommendedName>
        <fullName evidence="3">Aminoglycoside (3'') (9) adenylyltransferase</fullName>
        <ecNumber evidence="2">2.7.7.47</ecNumber>
    </recommendedName>
</protein>
<sequence>MAAACAVIERHLGVTLQAMHRFGSALDGGLKPRSDIDLLMTVAASQGEAARLMVDLLDVSALPGSAAHMRALEVTIVVRGDVVSWRHPARRALQFGEWLLRDLRAGIVEPPSVDHDLAILLTKIRQHDVALLGSHAAAWFEPVPARDFVVALLATVAQSHAEPDWRVDEYDVVLALARIR</sequence>
<dbReference type="InterPro" id="IPR043519">
    <property type="entry name" value="NT_sf"/>
</dbReference>
<dbReference type="RefSeq" id="WP_006754476.1">
    <property type="nucleotide sequence ID" value="NZ_ABLC01000206.1"/>
</dbReference>
<keyword evidence="6" id="KW-0548">Nucleotidyltransferase</keyword>
<accession>B1FMR8</accession>
<dbReference type="NCBIfam" id="NF010309">
    <property type="entry name" value="PRK13746.1"/>
    <property type="match status" value="1"/>
</dbReference>